<evidence type="ECO:0000313" key="1">
    <source>
        <dbReference type="EMBL" id="OLO45835.1"/>
    </source>
</evidence>
<dbReference type="Proteomes" id="UP000186857">
    <property type="component" value="Unassembled WGS sequence"/>
</dbReference>
<evidence type="ECO:0000313" key="2">
    <source>
        <dbReference type="Proteomes" id="UP000186857"/>
    </source>
</evidence>
<sequence length="139" mass="15822">MGVNYLYPAINPGHTILDVDTFLREGTRKWPGSRTLRWNEEDVTDGDIVLNPDGASTIISHFKDNRLISASGLDFWVAADIAAWVRSLNPDPNLVLWFTTSVFDGHTVLTPGITPQQVIDQWVDHTEHDPYIEYPQYFH</sequence>
<reference evidence="1 2" key="1">
    <citation type="submission" date="2016-12" db="EMBL/GenBank/DDBJ databases">
        <title>Genomic Comparison of strains in the 'Actinomyces naeslundii' Group.</title>
        <authorList>
            <person name="Mughal S.R."/>
            <person name="Do T."/>
            <person name="Gilbert S.C."/>
            <person name="Witherden E.A."/>
            <person name="Didelot X."/>
            <person name="Beighton D."/>
        </authorList>
    </citation>
    <scope>NUCLEOTIDE SEQUENCE [LARGE SCALE GENOMIC DNA]</scope>
    <source>
        <strain evidence="1 2">CCUG 33920</strain>
    </source>
</reference>
<name>A0A1Q8VCM3_9ACTO</name>
<organism evidence="1 2">
    <name type="scientific">Actinomyces oris</name>
    <dbReference type="NCBI Taxonomy" id="544580"/>
    <lineage>
        <taxon>Bacteria</taxon>
        <taxon>Bacillati</taxon>
        <taxon>Actinomycetota</taxon>
        <taxon>Actinomycetes</taxon>
        <taxon>Actinomycetales</taxon>
        <taxon>Actinomycetaceae</taxon>
        <taxon>Actinomyces</taxon>
    </lineage>
</organism>
<accession>A0A1Q8VCM3</accession>
<dbReference type="OrthoDB" id="3257230at2"/>
<dbReference type="AlphaFoldDB" id="A0A1Q8VCM3"/>
<dbReference type="RefSeq" id="WP_075376109.1">
    <property type="nucleotide sequence ID" value="NZ_MSKJ01000005.1"/>
</dbReference>
<comment type="caution">
    <text evidence="1">The sequence shown here is derived from an EMBL/GenBank/DDBJ whole genome shotgun (WGS) entry which is preliminary data.</text>
</comment>
<gene>
    <name evidence="1" type="ORF">BKH29_02425</name>
</gene>
<dbReference type="EMBL" id="MSKJ01000005">
    <property type="protein sequence ID" value="OLO45835.1"/>
    <property type="molecule type" value="Genomic_DNA"/>
</dbReference>
<protein>
    <submittedName>
        <fullName evidence="1">Uncharacterized protein</fullName>
    </submittedName>
</protein>
<proteinExistence type="predicted"/>